<dbReference type="PANTHER" id="PTHR11003">
    <property type="entry name" value="POTASSIUM CHANNEL, SUBFAMILY K"/>
    <property type="match status" value="1"/>
</dbReference>
<proteinExistence type="inferred from homology"/>
<feature type="transmembrane region" description="Helical" evidence="10">
    <location>
        <begin position="460"/>
        <end position="481"/>
    </location>
</feature>
<reference evidence="12 13" key="2">
    <citation type="journal article" date="2019" name="G3 (Bethesda)">
        <title>Hybrid Assembly of the Genome of the Entomopathogenic Nematode Steinernema carpocapsae Identifies the X-Chromosome.</title>
        <authorList>
            <person name="Serra L."/>
            <person name="Macchietto M."/>
            <person name="Macias-Munoz A."/>
            <person name="McGill C.J."/>
            <person name="Rodriguez I.M."/>
            <person name="Rodriguez B."/>
            <person name="Murad R."/>
            <person name="Mortazavi A."/>
        </authorList>
    </citation>
    <scope>NUCLEOTIDE SEQUENCE [LARGE SCALE GENOMIC DNA]</scope>
    <source>
        <strain evidence="12 13">ALL</strain>
    </source>
</reference>
<dbReference type="Pfam" id="PF07885">
    <property type="entry name" value="Ion_trans_2"/>
    <property type="match status" value="2"/>
</dbReference>
<feature type="domain" description="Potassium channel" evidence="11">
    <location>
        <begin position="357"/>
        <end position="434"/>
    </location>
</feature>
<dbReference type="STRING" id="34508.A0A4U5P8N1"/>
<name>A0A4U5P8N1_STECR</name>
<evidence type="ECO:0000256" key="7">
    <source>
        <dbReference type="ARBA" id="ARBA00023303"/>
    </source>
</evidence>
<protein>
    <recommendedName>
        <fullName evidence="11">Potassium channel domain-containing protein</fullName>
    </recommendedName>
</protein>
<dbReference type="GO" id="GO:0005886">
    <property type="term" value="C:plasma membrane"/>
    <property type="evidence" value="ECO:0007669"/>
    <property type="project" value="TreeGrafter"/>
</dbReference>
<evidence type="ECO:0000256" key="6">
    <source>
        <dbReference type="ARBA" id="ARBA00023136"/>
    </source>
</evidence>
<keyword evidence="2 8" id="KW-0813">Transport</keyword>
<keyword evidence="13" id="KW-1185">Reference proteome</keyword>
<feature type="compositionally biased region" description="Low complexity" evidence="9">
    <location>
        <begin position="22"/>
        <end position="37"/>
    </location>
</feature>
<dbReference type="Proteomes" id="UP000298663">
    <property type="component" value="Unassembled WGS sequence"/>
</dbReference>
<dbReference type="PANTHER" id="PTHR11003:SF334">
    <property type="entry name" value="FI03418P"/>
    <property type="match status" value="1"/>
</dbReference>
<dbReference type="GO" id="GO:0015271">
    <property type="term" value="F:outward rectifier potassium channel activity"/>
    <property type="evidence" value="ECO:0007669"/>
    <property type="project" value="TreeGrafter"/>
</dbReference>
<feature type="transmembrane region" description="Helical" evidence="10">
    <location>
        <begin position="348"/>
        <end position="369"/>
    </location>
</feature>
<comment type="subcellular location">
    <subcellularLocation>
        <location evidence="1">Membrane</location>
        <topology evidence="1">Multi-pass membrane protein</topology>
    </subcellularLocation>
</comment>
<feature type="transmembrane region" description="Helical" evidence="10">
    <location>
        <begin position="487"/>
        <end position="506"/>
    </location>
</feature>
<feature type="compositionally biased region" description="Polar residues" evidence="9">
    <location>
        <begin position="111"/>
        <end position="122"/>
    </location>
</feature>
<evidence type="ECO:0000256" key="8">
    <source>
        <dbReference type="RuleBase" id="RU003857"/>
    </source>
</evidence>
<evidence type="ECO:0000256" key="9">
    <source>
        <dbReference type="SAM" id="MobiDB-lite"/>
    </source>
</evidence>
<feature type="transmembrane region" description="Helical" evidence="10">
    <location>
        <begin position="381"/>
        <end position="400"/>
    </location>
</feature>
<keyword evidence="5 8" id="KW-0406">Ion transport</keyword>
<feature type="transmembrane region" description="Helical" evidence="10">
    <location>
        <begin position="412"/>
        <end position="440"/>
    </location>
</feature>
<dbReference type="OrthoDB" id="297496at2759"/>
<dbReference type="SUPFAM" id="SSF81324">
    <property type="entry name" value="Voltage-gated potassium channels"/>
    <property type="match status" value="2"/>
</dbReference>
<evidence type="ECO:0000256" key="2">
    <source>
        <dbReference type="ARBA" id="ARBA00022448"/>
    </source>
</evidence>
<dbReference type="InterPro" id="IPR003280">
    <property type="entry name" value="2pore_dom_K_chnl"/>
</dbReference>
<comment type="similarity">
    <text evidence="8">Belongs to the two pore domain potassium channel (TC 1.A.1.8) family.</text>
</comment>
<evidence type="ECO:0000313" key="12">
    <source>
        <dbReference type="EMBL" id="TKR92619.1"/>
    </source>
</evidence>
<feature type="domain" description="Potassium channel" evidence="11">
    <location>
        <begin position="467"/>
        <end position="542"/>
    </location>
</feature>
<evidence type="ECO:0000313" key="13">
    <source>
        <dbReference type="Proteomes" id="UP000298663"/>
    </source>
</evidence>
<organism evidence="12 13">
    <name type="scientific">Steinernema carpocapsae</name>
    <name type="common">Entomopathogenic nematode</name>
    <dbReference type="NCBI Taxonomy" id="34508"/>
    <lineage>
        <taxon>Eukaryota</taxon>
        <taxon>Metazoa</taxon>
        <taxon>Ecdysozoa</taxon>
        <taxon>Nematoda</taxon>
        <taxon>Chromadorea</taxon>
        <taxon>Rhabditida</taxon>
        <taxon>Tylenchina</taxon>
        <taxon>Panagrolaimomorpha</taxon>
        <taxon>Strongyloidoidea</taxon>
        <taxon>Steinernematidae</taxon>
        <taxon>Steinernema</taxon>
    </lineage>
</organism>
<comment type="caution">
    <text evidence="12">The sequence shown here is derived from an EMBL/GenBank/DDBJ whole genome shotgun (WGS) entry which is preliminary data.</text>
</comment>
<sequence>MRPVTSSERPLVPTTASEGIDSPGPNGSFSNSPSAPAYGNQLISPSGNLSSAVAIDSTIAAEEMNSSSGRKSEVEVPVTLLTELHGEVPSVSCESKSKPTADDVENGAGPSMSSGCPQSPVCSKSLDEERELCSSGAPTGDTGLTLTSRGDLSDCESDGGLKMRPLNGLYLPPEAPSKDSHPHRFNVVPVMEYHNMAYGDTMSSTSSPYMKVSKSRFVPLAHSFLSPAASESFKSFASGPLPQIPRRLTPSGRSPEAATSSISLVMGLSKDVFFCSLTLLLTVSYISVLIYAHAGYKRVAWKKNRKTPLEHFSHYYKYYSPYAIWKEKFLRDHGCDEKDLFKEVLVTAVPHLLINLFLIIYVVSGALLFQRIDENIAKEPFYESILFTFTTICTIGYGKIVPTTPLSQLMCILYILTGVPVLYMSLANLGQFLAEGYWIVLTSITKHKELISDDERRLPIYVVVFLLLSHSLIGGVIFHYWIDEMPFIPAIYFSFVSITTIGYGDLTPSPNSAFQASVIIIYLAWGIVIMSTFIGALSNYLRRIHYIGREFNGTQHVEVWFGGSRMSIKELLQLVANQFEVSPRQLQLVLRDLDAIVSVANDPKSNPTLEHLHLGCVKSFESLSGHYKTVCKSEVTKAHETHVYIRSSSFGELDDQSNVIQALGMVYHHLSTQTNKGGRRGSAQLNKLFKEHQQLGSHKLSQSIG</sequence>
<evidence type="ECO:0000256" key="1">
    <source>
        <dbReference type="ARBA" id="ARBA00004141"/>
    </source>
</evidence>
<dbReference type="Gene3D" id="1.10.287.70">
    <property type="match status" value="1"/>
</dbReference>
<evidence type="ECO:0000256" key="5">
    <source>
        <dbReference type="ARBA" id="ARBA00023065"/>
    </source>
</evidence>
<keyword evidence="6 10" id="KW-0472">Membrane</keyword>
<feature type="transmembrane region" description="Helical" evidence="10">
    <location>
        <begin position="272"/>
        <end position="294"/>
    </location>
</feature>
<accession>A0A4U5P8N1</accession>
<dbReference type="InterPro" id="IPR013099">
    <property type="entry name" value="K_chnl_dom"/>
</dbReference>
<keyword evidence="4 10" id="KW-1133">Transmembrane helix</keyword>
<dbReference type="GO" id="GO:0022841">
    <property type="term" value="F:potassium ion leak channel activity"/>
    <property type="evidence" value="ECO:0007669"/>
    <property type="project" value="TreeGrafter"/>
</dbReference>
<dbReference type="GO" id="GO:0030322">
    <property type="term" value="P:stabilization of membrane potential"/>
    <property type="evidence" value="ECO:0007669"/>
    <property type="project" value="TreeGrafter"/>
</dbReference>
<dbReference type="AlphaFoldDB" id="A0A4U5P8N1"/>
<feature type="region of interest" description="Disordered" evidence="9">
    <location>
        <begin position="88"/>
        <end position="123"/>
    </location>
</feature>
<keyword evidence="7 8" id="KW-0407">Ion channel</keyword>
<evidence type="ECO:0000256" key="10">
    <source>
        <dbReference type="SAM" id="Phobius"/>
    </source>
</evidence>
<feature type="transmembrane region" description="Helical" evidence="10">
    <location>
        <begin position="518"/>
        <end position="541"/>
    </location>
</feature>
<feature type="region of interest" description="Disordered" evidence="9">
    <location>
        <begin position="1"/>
        <end position="48"/>
    </location>
</feature>
<dbReference type="PRINTS" id="PR01333">
    <property type="entry name" value="2POREKCHANEL"/>
</dbReference>
<keyword evidence="3 8" id="KW-0812">Transmembrane</keyword>
<evidence type="ECO:0000256" key="3">
    <source>
        <dbReference type="ARBA" id="ARBA00022692"/>
    </source>
</evidence>
<reference evidence="12 13" key="1">
    <citation type="journal article" date="2015" name="Genome Biol.">
        <title>Comparative genomics of Steinernema reveals deeply conserved gene regulatory networks.</title>
        <authorList>
            <person name="Dillman A.R."/>
            <person name="Macchietto M."/>
            <person name="Porter C.F."/>
            <person name="Rogers A."/>
            <person name="Williams B."/>
            <person name="Antoshechkin I."/>
            <person name="Lee M.M."/>
            <person name="Goodwin Z."/>
            <person name="Lu X."/>
            <person name="Lewis E.E."/>
            <person name="Goodrich-Blair H."/>
            <person name="Stock S.P."/>
            <person name="Adams B.J."/>
            <person name="Sternberg P.W."/>
            <person name="Mortazavi A."/>
        </authorList>
    </citation>
    <scope>NUCLEOTIDE SEQUENCE [LARGE SCALE GENOMIC DNA]</scope>
    <source>
        <strain evidence="12 13">ALL</strain>
    </source>
</reference>
<gene>
    <name evidence="12" type="ORF">L596_007241</name>
</gene>
<evidence type="ECO:0000259" key="11">
    <source>
        <dbReference type="Pfam" id="PF07885"/>
    </source>
</evidence>
<dbReference type="EMBL" id="AZBU02000002">
    <property type="protein sequence ID" value="TKR92619.1"/>
    <property type="molecule type" value="Genomic_DNA"/>
</dbReference>
<evidence type="ECO:0000256" key="4">
    <source>
        <dbReference type="ARBA" id="ARBA00022989"/>
    </source>
</evidence>